<sequence length="251" mass="26967">MSLDPDELVSVAERFGVADEQVQRDHAISHMLAALARTAADHVVFFGGTALSRTHLMNLRLSEDIDLIAIGPRTEAARAVTNAFDAGPVRRELGRITWRPDLGVARGSAAAVAITATGHAVKVQLLSGQGYPSWPSELVPIQQRYSDVPAASLRVLTRDAFAASKLSAWIDRRTSRDLYDLWAMVGAGMITTGAADLFCRLGQRTRVPERAVIAVEPSDDWVTALGGQTRIAIDQGSAADVVANAWSAVRQ</sequence>
<evidence type="ECO:0008006" key="3">
    <source>
        <dbReference type="Google" id="ProtNLM"/>
    </source>
</evidence>
<dbReference type="OrthoDB" id="4533139at2"/>
<comment type="caution">
    <text evidence="1">The sequence shown here is derived from an EMBL/GenBank/DDBJ whole genome shotgun (WGS) entry which is preliminary data.</text>
</comment>
<accession>A0A0A0BCY5</accession>
<dbReference type="STRING" id="1408250.Q760_08600"/>
<evidence type="ECO:0000313" key="2">
    <source>
        <dbReference type="Proteomes" id="UP000029833"/>
    </source>
</evidence>
<proteinExistence type="predicted"/>
<dbReference type="AlphaFoldDB" id="A0A0A0BCY5"/>
<dbReference type="RefSeq" id="WP_034626331.1">
    <property type="nucleotide sequence ID" value="NZ_AXNT01000021.1"/>
</dbReference>
<dbReference type="InterPro" id="IPR014942">
    <property type="entry name" value="AbiEii"/>
</dbReference>
<dbReference type="Gene3D" id="3.10.450.620">
    <property type="entry name" value="JHP933, nucleotidyltransferase-like core domain"/>
    <property type="match status" value="1"/>
</dbReference>
<protein>
    <recommendedName>
        <fullName evidence="3">Nucleotidyl transferase AbiEii/AbiGii toxin family protein</fullName>
    </recommendedName>
</protein>
<dbReference type="Pfam" id="PF08843">
    <property type="entry name" value="AbiEii"/>
    <property type="match status" value="1"/>
</dbReference>
<evidence type="ECO:0000313" key="1">
    <source>
        <dbReference type="EMBL" id="KGM03206.1"/>
    </source>
</evidence>
<organism evidence="1 2">
    <name type="scientific">Cellulomonas cellasea DSM 20118</name>
    <dbReference type="NCBI Taxonomy" id="1408250"/>
    <lineage>
        <taxon>Bacteria</taxon>
        <taxon>Bacillati</taxon>
        <taxon>Actinomycetota</taxon>
        <taxon>Actinomycetes</taxon>
        <taxon>Micrococcales</taxon>
        <taxon>Cellulomonadaceae</taxon>
        <taxon>Cellulomonas</taxon>
    </lineage>
</organism>
<reference evidence="1 2" key="1">
    <citation type="submission" date="2013-10" db="EMBL/GenBank/DDBJ databases">
        <authorList>
            <person name="Wang G."/>
            <person name="Zhuang W."/>
        </authorList>
    </citation>
    <scope>NUCLEOTIDE SEQUENCE [LARGE SCALE GENOMIC DNA]</scope>
    <source>
        <strain evidence="1 2">DSM 20118</strain>
    </source>
</reference>
<gene>
    <name evidence="1" type="ORF">Q760_08600</name>
</gene>
<dbReference type="EMBL" id="AXNT01000021">
    <property type="protein sequence ID" value="KGM03206.1"/>
    <property type="molecule type" value="Genomic_DNA"/>
</dbReference>
<name>A0A0A0BCY5_9CELL</name>
<keyword evidence="2" id="KW-1185">Reference proteome</keyword>
<dbReference type="Proteomes" id="UP000029833">
    <property type="component" value="Unassembled WGS sequence"/>
</dbReference>